<dbReference type="EMBL" id="JANUGV010000001">
    <property type="protein sequence ID" value="MCS0607006.1"/>
    <property type="molecule type" value="Genomic_DNA"/>
</dbReference>
<comment type="caution">
    <text evidence="2">The sequence shown here is derived from an EMBL/GenBank/DDBJ whole genome shotgun (WGS) entry which is preliminary data.</text>
</comment>
<dbReference type="Proteomes" id="UP001205861">
    <property type="component" value="Unassembled WGS sequence"/>
</dbReference>
<dbReference type="RefSeq" id="WP_258854784.1">
    <property type="nucleotide sequence ID" value="NZ_JANUGV010000001.1"/>
</dbReference>
<gene>
    <name evidence="2" type="ORF">NX773_02360</name>
</gene>
<dbReference type="Gene3D" id="3.10.290.30">
    <property type="entry name" value="MM3350-like"/>
    <property type="match status" value="1"/>
</dbReference>
<feature type="domain" description="Plasmid pRiA4b Orf3-like" evidence="1">
    <location>
        <begin position="7"/>
        <end position="181"/>
    </location>
</feature>
<evidence type="ECO:0000313" key="2">
    <source>
        <dbReference type="EMBL" id="MCS0607006.1"/>
    </source>
</evidence>
<dbReference type="SUPFAM" id="SSF159941">
    <property type="entry name" value="MM3350-like"/>
    <property type="match status" value="1"/>
</dbReference>
<name>A0ABT2BF13_9BURK</name>
<protein>
    <submittedName>
        <fullName evidence="2">Plasmid pRiA4b ORF-3 family protein</fullName>
    </submittedName>
</protein>
<reference evidence="2 3" key="1">
    <citation type="submission" date="2022-08" db="EMBL/GenBank/DDBJ databases">
        <title>Reclassification of Massilia species as members of the genera Telluria, Duganella, Pseudoduganella, Mokoshia gen. nov. and Zemynaea gen. nov. using orthogonal and non-orthogonal genome-based approaches.</title>
        <authorList>
            <person name="Bowman J.P."/>
        </authorList>
    </citation>
    <scope>NUCLEOTIDE SEQUENCE [LARGE SCALE GENOMIC DNA]</scope>
    <source>
        <strain evidence="2 3">JCM 31607</strain>
    </source>
</reference>
<dbReference type="PANTHER" id="PTHR41878">
    <property type="entry name" value="LEXA REPRESSOR-RELATED"/>
    <property type="match status" value="1"/>
</dbReference>
<dbReference type="Pfam" id="PF07929">
    <property type="entry name" value="PRiA4_ORF3"/>
    <property type="match status" value="1"/>
</dbReference>
<dbReference type="InterPro" id="IPR012912">
    <property type="entry name" value="Plasmid_pRiA4b_Orf3-like"/>
</dbReference>
<accession>A0ABT2BF13</accession>
<keyword evidence="3" id="KW-1185">Reference proteome</keyword>
<evidence type="ECO:0000259" key="1">
    <source>
        <dbReference type="Pfam" id="PF07929"/>
    </source>
</evidence>
<dbReference type="PANTHER" id="PTHR41878:SF1">
    <property type="entry name" value="TNPR PROTEIN"/>
    <property type="match status" value="1"/>
</dbReference>
<proteinExistence type="predicted"/>
<sequence length="198" mass="22652">MPKQPKIIILHASINDIEPLIWRRIEVDADISLRTLHHILQAAFGWTSSHLHEFEVGDQTYTIHDEYLLESIDEGEPVPLDDRKAKLGRLLFPGQRFTYLYDFGDSWRHTIHVERIAEVAEMRGYGHITDGARGGPPEDVGGPYGYMAFLDAIERKPRTQEGRELLDWIGGKFDASAFDRRAANAALLRMAWNGWGRK</sequence>
<evidence type="ECO:0000313" key="3">
    <source>
        <dbReference type="Proteomes" id="UP001205861"/>
    </source>
</evidence>
<dbReference type="InterPro" id="IPR024047">
    <property type="entry name" value="MM3350-like_sf"/>
</dbReference>
<organism evidence="2 3">
    <name type="scientific">Massilia solisilvae</name>
    <dbReference type="NCBI Taxonomy" id="1811225"/>
    <lineage>
        <taxon>Bacteria</taxon>
        <taxon>Pseudomonadati</taxon>
        <taxon>Pseudomonadota</taxon>
        <taxon>Betaproteobacteria</taxon>
        <taxon>Burkholderiales</taxon>
        <taxon>Oxalobacteraceae</taxon>
        <taxon>Telluria group</taxon>
        <taxon>Massilia</taxon>
    </lineage>
</organism>